<dbReference type="AlphaFoldDB" id="A0AAD8HFN3"/>
<evidence type="ECO:0000313" key="3">
    <source>
        <dbReference type="Proteomes" id="UP001237642"/>
    </source>
</evidence>
<gene>
    <name evidence="2" type="ORF">POM88_041020</name>
</gene>
<sequence length="308" mass="34010">MAEELDDGEFWLPPQFLSDQDDLVTDLTRPNSDVSESSDDDDYLLLGLTRKFSLSDNKRSSESPQSTLYNQGCSPHSTSPLLGQNQTPPCGLIFAAAGQVAKIRHTQQPNFGPLNPVSYRQVQGNQLKQQQGNLRRGQQQMSPRNKGGNASNGRPLGLSPYVWPPLQQSRHPQQIQRQHYAWGMRPVFLKYPSTNGKCSGTGVFLPRPVATPTQTLNKPACSTVLVPDRVVPALNLNLEAMDASAQPQDKSNTRNAAIFPSDHDAAGKYQNRVLMDETQAQQRRNVAAIGPQVAPISNEVKLPQEWAY</sequence>
<comment type="caution">
    <text evidence="2">The sequence shown here is derived from an EMBL/GenBank/DDBJ whole genome shotgun (WGS) entry which is preliminary data.</text>
</comment>
<feature type="compositionally biased region" description="Polar residues" evidence="1">
    <location>
        <begin position="62"/>
        <end position="74"/>
    </location>
</feature>
<reference evidence="2" key="1">
    <citation type="submission" date="2023-02" db="EMBL/GenBank/DDBJ databases">
        <title>Genome of toxic invasive species Heracleum sosnowskyi carries increased number of genes despite the absence of recent whole-genome duplications.</title>
        <authorList>
            <person name="Schelkunov M."/>
            <person name="Shtratnikova V."/>
            <person name="Makarenko M."/>
            <person name="Klepikova A."/>
            <person name="Omelchenko D."/>
            <person name="Novikova G."/>
            <person name="Obukhova E."/>
            <person name="Bogdanov V."/>
            <person name="Penin A."/>
            <person name="Logacheva M."/>
        </authorList>
    </citation>
    <scope>NUCLEOTIDE SEQUENCE</scope>
    <source>
        <strain evidence="2">Hsosn_3</strain>
        <tissue evidence="2">Leaf</tissue>
    </source>
</reference>
<dbReference type="PANTHER" id="PTHR33356:SF5">
    <property type="entry name" value="TIP41-LIKE PROTEIN"/>
    <property type="match status" value="1"/>
</dbReference>
<proteinExistence type="predicted"/>
<dbReference type="PANTHER" id="PTHR33356">
    <property type="entry name" value="TIP41-LIKE PROTEIN"/>
    <property type="match status" value="1"/>
</dbReference>
<evidence type="ECO:0000256" key="1">
    <source>
        <dbReference type="SAM" id="MobiDB-lite"/>
    </source>
</evidence>
<feature type="compositionally biased region" description="Low complexity" evidence="1">
    <location>
        <begin position="125"/>
        <end position="140"/>
    </location>
</feature>
<feature type="region of interest" description="Disordered" evidence="1">
    <location>
        <begin position="1"/>
        <end position="40"/>
    </location>
</feature>
<feature type="region of interest" description="Disordered" evidence="1">
    <location>
        <begin position="55"/>
        <end position="74"/>
    </location>
</feature>
<name>A0AAD8HFN3_9APIA</name>
<accession>A0AAD8HFN3</accession>
<feature type="region of interest" description="Disordered" evidence="1">
    <location>
        <begin position="125"/>
        <end position="159"/>
    </location>
</feature>
<dbReference type="EMBL" id="JAUIZM010000009">
    <property type="protein sequence ID" value="KAK1365459.1"/>
    <property type="molecule type" value="Genomic_DNA"/>
</dbReference>
<keyword evidence="3" id="KW-1185">Reference proteome</keyword>
<protein>
    <submittedName>
        <fullName evidence="2">Uncharacterized protein</fullName>
    </submittedName>
</protein>
<organism evidence="2 3">
    <name type="scientific">Heracleum sosnowskyi</name>
    <dbReference type="NCBI Taxonomy" id="360622"/>
    <lineage>
        <taxon>Eukaryota</taxon>
        <taxon>Viridiplantae</taxon>
        <taxon>Streptophyta</taxon>
        <taxon>Embryophyta</taxon>
        <taxon>Tracheophyta</taxon>
        <taxon>Spermatophyta</taxon>
        <taxon>Magnoliopsida</taxon>
        <taxon>eudicotyledons</taxon>
        <taxon>Gunneridae</taxon>
        <taxon>Pentapetalae</taxon>
        <taxon>asterids</taxon>
        <taxon>campanulids</taxon>
        <taxon>Apiales</taxon>
        <taxon>Apiaceae</taxon>
        <taxon>Apioideae</taxon>
        <taxon>apioid superclade</taxon>
        <taxon>Tordylieae</taxon>
        <taxon>Tordyliinae</taxon>
        <taxon>Heracleum</taxon>
    </lineage>
</organism>
<reference evidence="2" key="2">
    <citation type="submission" date="2023-05" db="EMBL/GenBank/DDBJ databases">
        <authorList>
            <person name="Schelkunov M.I."/>
        </authorList>
    </citation>
    <scope>NUCLEOTIDE SEQUENCE</scope>
    <source>
        <strain evidence="2">Hsosn_3</strain>
        <tissue evidence="2">Leaf</tissue>
    </source>
</reference>
<evidence type="ECO:0000313" key="2">
    <source>
        <dbReference type="EMBL" id="KAK1365459.1"/>
    </source>
</evidence>
<dbReference type="Proteomes" id="UP001237642">
    <property type="component" value="Unassembled WGS sequence"/>
</dbReference>